<proteinExistence type="inferred from homology"/>
<evidence type="ECO:0000256" key="1">
    <source>
        <dbReference type="ARBA" id="ARBA00006484"/>
    </source>
</evidence>
<dbReference type="PANTHER" id="PTHR43943">
    <property type="entry name" value="DEHYDROGENASE/REDUCTASE (SDR FAMILY) MEMBER 4"/>
    <property type="match status" value="1"/>
</dbReference>
<name>A0A918UTD7_9BACT</name>
<dbReference type="PROSITE" id="PS00061">
    <property type="entry name" value="ADH_SHORT"/>
    <property type="match status" value="1"/>
</dbReference>
<evidence type="ECO:0000313" key="3">
    <source>
        <dbReference type="Proteomes" id="UP000619457"/>
    </source>
</evidence>
<dbReference type="InterPro" id="IPR002347">
    <property type="entry name" value="SDR_fam"/>
</dbReference>
<comment type="similarity">
    <text evidence="1">Belongs to the short-chain dehydrogenases/reductases (SDR) family.</text>
</comment>
<dbReference type="InterPro" id="IPR036291">
    <property type="entry name" value="NAD(P)-bd_dom_sf"/>
</dbReference>
<dbReference type="Proteomes" id="UP000619457">
    <property type="component" value="Unassembled WGS sequence"/>
</dbReference>
<dbReference type="EMBL" id="BMWX01000004">
    <property type="protein sequence ID" value="GGZ32787.1"/>
    <property type="molecule type" value="Genomic_DNA"/>
</dbReference>
<evidence type="ECO:0000313" key="2">
    <source>
        <dbReference type="EMBL" id="GGZ32787.1"/>
    </source>
</evidence>
<organism evidence="2 3">
    <name type="scientific">Echinicola pacifica</name>
    <dbReference type="NCBI Taxonomy" id="346377"/>
    <lineage>
        <taxon>Bacteria</taxon>
        <taxon>Pseudomonadati</taxon>
        <taxon>Bacteroidota</taxon>
        <taxon>Cytophagia</taxon>
        <taxon>Cytophagales</taxon>
        <taxon>Cyclobacteriaceae</taxon>
        <taxon>Echinicola</taxon>
    </lineage>
</organism>
<dbReference type="PRINTS" id="PR00081">
    <property type="entry name" value="GDHRDH"/>
</dbReference>
<dbReference type="FunFam" id="3.40.50.720:FF:000084">
    <property type="entry name" value="Short-chain dehydrogenase reductase"/>
    <property type="match status" value="1"/>
</dbReference>
<dbReference type="SUPFAM" id="SSF51735">
    <property type="entry name" value="NAD(P)-binding Rossmann-fold domains"/>
    <property type="match status" value="1"/>
</dbReference>
<comment type="caution">
    <text evidence="2">The sequence shown here is derived from an EMBL/GenBank/DDBJ whole genome shotgun (WGS) entry which is preliminary data.</text>
</comment>
<sequence length="255" mass="27255">MDLSALFSLNDKVAIVTGGSEGVGLSIAEFLAAAGAKVVICSRNQGKLDKVSSRLNDKGYEVTGFVCNVGHMAELPMLVDKTIETYGQIDILVNNAGTNPFLGVVHEASLEVFDKIMAVNVKAPFELSKLCLPHLRKSSNASIINISSIGALSPEPFLGLYSVSKSALNSLTKVFAKEWGNQKVRVNAICPGVMKTKFSEALWNNDQHLETIMKRLAIKRLAKTEEVAALALFLASPAASYISGSIFTVDGGFTS</sequence>
<keyword evidence="3" id="KW-1185">Reference proteome</keyword>
<dbReference type="PANTHER" id="PTHR43943:SF2">
    <property type="entry name" value="DEHYDROGENASE_REDUCTASE 4"/>
    <property type="match status" value="1"/>
</dbReference>
<dbReference type="PRINTS" id="PR00080">
    <property type="entry name" value="SDRFAMILY"/>
</dbReference>
<accession>A0A918UTD7</accession>
<dbReference type="NCBIfam" id="NF005559">
    <property type="entry name" value="PRK07231.1"/>
    <property type="match status" value="1"/>
</dbReference>
<reference evidence="2" key="1">
    <citation type="journal article" date="2014" name="Int. J. Syst. Evol. Microbiol.">
        <title>Complete genome sequence of Corynebacterium casei LMG S-19264T (=DSM 44701T), isolated from a smear-ripened cheese.</title>
        <authorList>
            <consortium name="US DOE Joint Genome Institute (JGI-PGF)"/>
            <person name="Walter F."/>
            <person name="Albersmeier A."/>
            <person name="Kalinowski J."/>
            <person name="Ruckert C."/>
        </authorList>
    </citation>
    <scope>NUCLEOTIDE SEQUENCE</scope>
    <source>
        <strain evidence="2">KCTC 12368</strain>
    </source>
</reference>
<gene>
    <name evidence="2" type="ORF">GCM10007049_27970</name>
</gene>
<dbReference type="Pfam" id="PF13561">
    <property type="entry name" value="adh_short_C2"/>
    <property type="match status" value="1"/>
</dbReference>
<dbReference type="RefSeq" id="WP_018475917.1">
    <property type="nucleotide sequence ID" value="NZ_BMWX01000004.1"/>
</dbReference>
<reference evidence="2" key="2">
    <citation type="submission" date="2020-09" db="EMBL/GenBank/DDBJ databases">
        <authorList>
            <person name="Sun Q."/>
            <person name="Kim S."/>
        </authorList>
    </citation>
    <scope>NUCLEOTIDE SEQUENCE</scope>
    <source>
        <strain evidence="2">KCTC 12368</strain>
    </source>
</reference>
<dbReference type="AlphaFoldDB" id="A0A918UTD7"/>
<dbReference type="Gene3D" id="3.40.50.720">
    <property type="entry name" value="NAD(P)-binding Rossmann-like Domain"/>
    <property type="match status" value="1"/>
</dbReference>
<dbReference type="InterPro" id="IPR020904">
    <property type="entry name" value="Sc_DH/Rdtase_CS"/>
</dbReference>
<protein>
    <submittedName>
        <fullName evidence="2">Dehydrogenase</fullName>
    </submittedName>
</protein>